<proteinExistence type="predicted"/>
<gene>
    <name evidence="1" type="ORF">KC19_11G041200</name>
</gene>
<protein>
    <submittedName>
        <fullName evidence="1">Uncharacterized protein</fullName>
    </submittedName>
</protein>
<accession>A0A8T0GAU6</accession>
<comment type="caution">
    <text evidence="1">The sequence shown here is derived from an EMBL/GenBank/DDBJ whole genome shotgun (WGS) entry which is preliminary data.</text>
</comment>
<organism evidence="1 2">
    <name type="scientific">Ceratodon purpureus</name>
    <name type="common">Fire moss</name>
    <name type="synonym">Dicranum purpureum</name>
    <dbReference type="NCBI Taxonomy" id="3225"/>
    <lineage>
        <taxon>Eukaryota</taxon>
        <taxon>Viridiplantae</taxon>
        <taxon>Streptophyta</taxon>
        <taxon>Embryophyta</taxon>
        <taxon>Bryophyta</taxon>
        <taxon>Bryophytina</taxon>
        <taxon>Bryopsida</taxon>
        <taxon>Dicranidae</taxon>
        <taxon>Pseudoditrichales</taxon>
        <taxon>Ditrichaceae</taxon>
        <taxon>Ceratodon</taxon>
    </lineage>
</organism>
<dbReference type="Proteomes" id="UP000822688">
    <property type="component" value="Chromosome 11"/>
</dbReference>
<dbReference type="AlphaFoldDB" id="A0A8T0GAU6"/>
<reference evidence="1 2" key="1">
    <citation type="submission" date="2020-06" db="EMBL/GenBank/DDBJ databases">
        <title>WGS assembly of Ceratodon purpureus strain R40.</title>
        <authorList>
            <person name="Carey S.B."/>
            <person name="Jenkins J."/>
            <person name="Shu S."/>
            <person name="Lovell J.T."/>
            <person name="Sreedasyam A."/>
            <person name="Maumus F."/>
            <person name="Tiley G.P."/>
            <person name="Fernandez-Pozo N."/>
            <person name="Barry K."/>
            <person name="Chen C."/>
            <person name="Wang M."/>
            <person name="Lipzen A."/>
            <person name="Daum C."/>
            <person name="Saski C.A."/>
            <person name="Payton A.C."/>
            <person name="Mcbreen J.C."/>
            <person name="Conrad R.E."/>
            <person name="Kollar L.M."/>
            <person name="Olsson S."/>
            <person name="Huttunen S."/>
            <person name="Landis J.B."/>
            <person name="Wickett N.J."/>
            <person name="Johnson M.G."/>
            <person name="Rensing S.A."/>
            <person name="Grimwood J."/>
            <person name="Schmutz J."/>
            <person name="Mcdaniel S.F."/>
        </authorList>
    </citation>
    <scope>NUCLEOTIDE SEQUENCE [LARGE SCALE GENOMIC DNA]</scope>
    <source>
        <strain evidence="1 2">R40</strain>
    </source>
</reference>
<evidence type="ECO:0000313" key="1">
    <source>
        <dbReference type="EMBL" id="KAG0556293.1"/>
    </source>
</evidence>
<dbReference type="EMBL" id="CM026432">
    <property type="protein sequence ID" value="KAG0556293.1"/>
    <property type="molecule type" value="Genomic_DNA"/>
</dbReference>
<evidence type="ECO:0000313" key="2">
    <source>
        <dbReference type="Proteomes" id="UP000822688"/>
    </source>
</evidence>
<sequence>MPSHGIFLRMSIILLENRFRNTSQEWVPIQVNLLDYRDASEFTATFNFRNVLRSVGLMLGYDLDISPRSVNARSRSSPRHNENASQQALMMASSSVQFADYGVTDYASGRQFLVVEMERPYVFRRSANSATPNLCLAFLEASRHSPLTATIVSVEPLLQLYRNMQGMKLAYGIISSFDLAYTFLKAYPTPVPGS</sequence>
<name>A0A8T0GAU6_CERPU</name>
<keyword evidence="2" id="KW-1185">Reference proteome</keyword>